<accession>A0A6N1NQS5</accession>
<dbReference type="KEGG" id="vg:80517578"/>
<dbReference type="EMBL" id="MF405918">
    <property type="protein sequence ID" value="QKU34266.1"/>
    <property type="molecule type" value="Genomic_DNA"/>
</dbReference>
<evidence type="ECO:0000313" key="1">
    <source>
        <dbReference type="EMBL" id="QKU34266.1"/>
    </source>
</evidence>
<dbReference type="GeneID" id="80517578"/>
<name>A0A6N1NQS5_9VIRU</name>
<organism evidence="1">
    <name type="scientific">Tupanvirus deep ocean</name>
    <dbReference type="NCBI Taxonomy" id="2126984"/>
    <lineage>
        <taxon>Viruses</taxon>
        <taxon>Varidnaviria</taxon>
        <taxon>Bamfordvirae</taxon>
        <taxon>Nucleocytoviricota</taxon>
        <taxon>Megaviricetes</taxon>
        <taxon>Imitervirales</taxon>
        <taxon>Mimiviridae</taxon>
        <taxon>Megamimivirinae</taxon>
        <taxon>Tupanvirus</taxon>
        <taxon>Tupanvirus altamarinense</taxon>
    </lineage>
</organism>
<reference evidence="1" key="1">
    <citation type="submission" date="2017-06" db="EMBL/GenBank/DDBJ databases">
        <authorList>
            <person name="Assis F.L."/>
            <person name="Abrahao J.S."/>
            <person name="Silva L."/>
            <person name="Khalil J.B."/>
            <person name="Rodrigues R."/>
            <person name="Silva L.S."/>
            <person name="Boratto P."/>
            <person name="Andrade M."/>
            <person name="Kroon E.G."/>
            <person name="Ribeiro B."/>
            <person name="Bergier I."/>
            <person name="Seligmann H."/>
            <person name="Ghigo E."/>
            <person name="Colson P."/>
            <person name="Levasseur A."/>
            <person name="Raoult D."/>
            <person name="Scola B.L."/>
        </authorList>
    </citation>
    <scope>NUCLEOTIDE SEQUENCE</scope>
    <source>
        <strain evidence="1">Deep ocean</strain>
    </source>
</reference>
<reference evidence="1" key="2">
    <citation type="journal article" date="2018" name="Nat. Commun.">
        <title>Tailed giant Tupanvirus possesses the most complete translational apparatus of the known virosphere.</title>
        <authorList>
            <person name="Abrahao J."/>
            <person name="Silva L."/>
            <person name="Silva L.S."/>
            <person name="Khalil J.Y.B."/>
            <person name="Rodrigues R."/>
            <person name="Arantes T."/>
            <person name="Assis F."/>
            <person name="Boratto P."/>
            <person name="Andrade M."/>
            <person name="Kroon E.G."/>
            <person name="Ribeiro B."/>
            <person name="Bergier I."/>
            <person name="Seligmann H."/>
            <person name="Ghigo E."/>
            <person name="Colson P."/>
            <person name="Levasseur A."/>
            <person name="Kroemer G."/>
            <person name="Raoult D."/>
            <person name="La Scola B."/>
        </authorList>
    </citation>
    <scope>NUCLEOTIDE SEQUENCE [LARGE SCALE GENOMIC DNA]</scope>
    <source>
        <strain evidence="1">Deep ocean</strain>
    </source>
</reference>
<sequence length="208" mass="24146">MELSRMSLGIIKIIDKQYSEFLDDECLDIIQIKNICNLYKVKLTSNNSVNLSEINFSSPEFKKISSKTQKKNQADILKSDEFIKKYAFFIRTIYACLKINVDIFDVNGGIVTLKNNYQLIKSLETKKKQLIAEHLSLLKMQYKNASQKIGNDYEMYFSNYITKIKIIDKITAAINKLIGGGVFDKTDNLLSLILPYFYTYTEFIEEYN</sequence>
<protein>
    <submittedName>
        <fullName evidence="1">Uncharacterized protein</fullName>
    </submittedName>
</protein>
<dbReference type="RefSeq" id="YP_010780887.1">
    <property type="nucleotide sequence ID" value="NC_075038.1"/>
</dbReference>
<proteinExistence type="predicted"/>